<dbReference type="InParanoid" id="E2A5E8"/>
<sequence length="204" mass="23385">MFPFKLIERTQHFSIVIMLARQLSLRPISRTPTDNLGHCIGLWRAKLVRDTDTSQESALTRQTLLSEIVYEENKCPAIKDRCALQPTCNDLPRQLMSECAGNRASRRFSKQRVGEGENPTRGIVQKYPSLRSASWRRGLLRGALQEALRAIELRWMRLFLVFTSLLAMSSPAIGGLKVGEMRLNHHTKAALITIWCLRQCFMFR</sequence>
<accession>E2A5E8</accession>
<dbReference type="EMBL" id="GL436923">
    <property type="protein sequence ID" value="EFN71340.1"/>
    <property type="molecule type" value="Genomic_DNA"/>
</dbReference>
<protein>
    <submittedName>
        <fullName evidence="1">Uncharacterized protein</fullName>
    </submittedName>
</protein>
<reference evidence="1 2" key="1">
    <citation type="journal article" date="2010" name="Science">
        <title>Genomic comparison of the ants Camponotus floridanus and Harpegnathos saltator.</title>
        <authorList>
            <person name="Bonasio R."/>
            <person name="Zhang G."/>
            <person name="Ye C."/>
            <person name="Mutti N.S."/>
            <person name="Fang X."/>
            <person name="Qin N."/>
            <person name="Donahue G."/>
            <person name="Yang P."/>
            <person name="Li Q."/>
            <person name="Li C."/>
            <person name="Zhang P."/>
            <person name="Huang Z."/>
            <person name="Berger S.L."/>
            <person name="Reinberg D."/>
            <person name="Wang J."/>
            <person name="Liebig J."/>
        </authorList>
    </citation>
    <scope>NUCLEOTIDE SEQUENCE [LARGE SCALE GENOMIC DNA]</scope>
    <source>
        <strain evidence="2">C129</strain>
    </source>
</reference>
<organism evidence="2">
    <name type="scientific">Camponotus floridanus</name>
    <name type="common">Florida carpenter ant</name>
    <dbReference type="NCBI Taxonomy" id="104421"/>
    <lineage>
        <taxon>Eukaryota</taxon>
        <taxon>Metazoa</taxon>
        <taxon>Ecdysozoa</taxon>
        <taxon>Arthropoda</taxon>
        <taxon>Hexapoda</taxon>
        <taxon>Insecta</taxon>
        <taxon>Pterygota</taxon>
        <taxon>Neoptera</taxon>
        <taxon>Endopterygota</taxon>
        <taxon>Hymenoptera</taxon>
        <taxon>Apocrita</taxon>
        <taxon>Aculeata</taxon>
        <taxon>Formicoidea</taxon>
        <taxon>Formicidae</taxon>
        <taxon>Formicinae</taxon>
        <taxon>Camponotus</taxon>
    </lineage>
</organism>
<evidence type="ECO:0000313" key="2">
    <source>
        <dbReference type="Proteomes" id="UP000000311"/>
    </source>
</evidence>
<keyword evidence="2" id="KW-1185">Reference proteome</keyword>
<proteinExistence type="predicted"/>
<dbReference type="AlphaFoldDB" id="E2A5E8"/>
<evidence type="ECO:0000313" key="1">
    <source>
        <dbReference type="EMBL" id="EFN71340.1"/>
    </source>
</evidence>
<gene>
    <name evidence="1" type="ORF">EAG_05587</name>
</gene>
<dbReference type="Proteomes" id="UP000000311">
    <property type="component" value="Unassembled WGS sequence"/>
</dbReference>
<name>E2A5E8_CAMFO</name>